<dbReference type="InterPro" id="IPR036388">
    <property type="entry name" value="WH-like_DNA-bd_sf"/>
</dbReference>
<evidence type="ECO:0000313" key="2">
    <source>
        <dbReference type="EMBL" id="QMN69941.1"/>
    </source>
</evidence>
<feature type="domain" description="HTH luxR-type" evidence="1">
    <location>
        <begin position="196"/>
        <end position="253"/>
    </location>
</feature>
<dbReference type="SUPFAM" id="SSF46894">
    <property type="entry name" value="C-terminal effector domain of the bipartite response regulators"/>
    <property type="match status" value="1"/>
</dbReference>
<protein>
    <submittedName>
        <fullName evidence="2">PsoR1</fullName>
    </submittedName>
</protein>
<dbReference type="Gene3D" id="1.10.10.10">
    <property type="entry name" value="Winged helix-like DNA-binding domain superfamily/Winged helix DNA-binding domain"/>
    <property type="match status" value="1"/>
</dbReference>
<dbReference type="SMART" id="SM00421">
    <property type="entry name" value="HTH_LUXR"/>
    <property type="match status" value="1"/>
</dbReference>
<dbReference type="InterPro" id="IPR016032">
    <property type="entry name" value="Sig_transdc_resp-reg_C-effctor"/>
</dbReference>
<sequence length="256" mass="28076">MKLTASLAHRPDPQLYLQLGELIASTGADGFAAQMLRLVDAQVPIHRLELSEWTLDPRQASVSHIRLLGSAGLAQQRPGNEALRHPLLQSIMQMDDPLLIEFKAPLDAQHPHQCHLVSCSGDRRWVICFHRLPGQRAFSLAELSQLKSLSDTLLPLVEHHGQLLGQGLVRRVGSPLAELETGSLRHAFGERLVQEAVRLSSREEEVCIGLLTGGTVPEMAQKLNVKNSSIETYLKRATAKLGVSGRHGLAKWMAGA</sequence>
<dbReference type="GO" id="GO:0006355">
    <property type="term" value="P:regulation of DNA-templated transcription"/>
    <property type="evidence" value="ECO:0007669"/>
    <property type="project" value="InterPro"/>
</dbReference>
<dbReference type="InterPro" id="IPR000792">
    <property type="entry name" value="Tscrpt_reg_LuxR_C"/>
</dbReference>
<name>A0A7D7EQB6_PSEPU</name>
<dbReference type="AlphaFoldDB" id="A0A7D7EQB6"/>
<dbReference type="Pfam" id="PF00196">
    <property type="entry name" value="GerE"/>
    <property type="match status" value="1"/>
</dbReference>
<dbReference type="EMBL" id="MT511055">
    <property type="protein sequence ID" value="QMN69941.1"/>
    <property type="molecule type" value="Genomic_DNA"/>
</dbReference>
<dbReference type="GO" id="GO:0003677">
    <property type="term" value="F:DNA binding"/>
    <property type="evidence" value="ECO:0007669"/>
    <property type="project" value="InterPro"/>
</dbReference>
<organism evidence="2">
    <name type="scientific">Pseudomonas putida</name>
    <name type="common">Arthrobacter siderocapsulatus</name>
    <dbReference type="NCBI Taxonomy" id="303"/>
    <lineage>
        <taxon>Bacteria</taxon>
        <taxon>Pseudomonadati</taxon>
        <taxon>Pseudomonadota</taxon>
        <taxon>Gammaproteobacteria</taxon>
        <taxon>Pseudomonadales</taxon>
        <taxon>Pseudomonadaceae</taxon>
        <taxon>Pseudomonas</taxon>
    </lineage>
</organism>
<reference evidence="2" key="1">
    <citation type="journal article" date="2020" name="Environ.">
        <title>Cyclic lipopeptide-producing Pseudomonas koreensis group strains dominate the cocoyam rhizosphere of a Pythium root rot suppressive soil contrasting with P. putida prominence in conducive soils.</title>
        <authorList>
            <person name="Oni F.E."/>
            <person name="Geudens N."/>
            <person name="Onyeka J.T."/>
            <person name="Olorunleke O.F."/>
            <person name="Salami A.E."/>
            <person name="Omoboye O.O."/>
            <person name="Arias A.A."/>
            <person name="Adiobo A."/>
            <person name="Neve S."/>
            <person name="Ongena M."/>
            <person name="Martins J.C."/>
            <person name="Hofte M."/>
        </authorList>
    </citation>
    <scope>NUCLEOTIDE SEQUENCE</scope>
    <source>
        <strain evidence="2">COR19</strain>
    </source>
</reference>
<gene>
    <name evidence="2" type="primary">psoR1</name>
</gene>
<accession>A0A7D7EQB6</accession>
<proteinExistence type="predicted"/>
<evidence type="ECO:0000259" key="1">
    <source>
        <dbReference type="SMART" id="SM00421"/>
    </source>
</evidence>